<keyword evidence="9" id="KW-1185">Reference proteome</keyword>
<keyword evidence="3 8" id="KW-0560">Oxidoreductase</keyword>
<dbReference type="FunFam" id="3.30.1060.10:FF:000006">
    <property type="entry name" value="Peptide methionine sulfoxide reductase"/>
    <property type="match status" value="1"/>
</dbReference>
<dbReference type="PANTHER" id="PTHR43774">
    <property type="entry name" value="PEPTIDE METHIONINE SULFOXIDE REDUCTASE"/>
    <property type="match status" value="1"/>
</dbReference>
<dbReference type="HAMAP" id="MF_01401">
    <property type="entry name" value="MsrA"/>
    <property type="match status" value="1"/>
</dbReference>
<dbReference type="Pfam" id="PF01625">
    <property type="entry name" value="PMSR"/>
    <property type="match status" value="1"/>
</dbReference>
<comment type="catalytic activity">
    <reaction evidence="5">
        <text>L-methionyl-[protein] + [thioredoxin]-disulfide + H2O = L-methionyl-(S)-S-oxide-[protein] + [thioredoxin]-dithiol</text>
        <dbReference type="Rhea" id="RHEA:14217"/>
        <dbReference type="Rhea" id="RHEA-COMP:10698"/>
        <dbReference type="Rhea" id="RHEA-COMP:10700"/>
        <dbReference type="Rhea" id="RHEA-COMP:12313"/>
        <dbReference type="Rhea" id="RHEA-COMP:12315"/>
        <dbReference type="ChEBI" id="CHEBI:15377"/>
        <dbReference type="ChEBI" id="CHEBI:16044"/>
        <dbReference type="ChEBI" id="CHEBI:29950"/>
        <dbReference type="ChEBI" id="CHEBI:44120"/>
        <dbReference type="ChEBI" id="CHEBI:50058"/>
        <dbReference type="EC" id="1.8.4.11"/>
    </reaction>
</comment>
<evidence type="ECO:0000256" key="4">
    <source>
        <dbReference type="ARBA" id="ARBA00030643"/>
    </source>
</evidence>
<comment type="catalytic activity">
    <reaction evidence="6">
        <text>[thioredoxin]-disulfide + L-methionine + H2O = L-methionine (S)-S-oxide + [thioredoxin]-dithiol</text>
        <dbReference type="Rhea" id="RHEA:19993"/>
        <dbReference type="Rhea" id="RHEA-COMP:10698"/>
        <dbReference type="Rhea" id="RHEA-COMP:10700"/>
        <dbReference type="ChEBI" id="CHEBI:15377"/>
        <dbReference type="ChEBI" id="CHEBI:29950"/>
        <dbReference type="ChEBI" id="CHEBI:50058"/>
        <dbReference type="ChEBI" id="CHEBI:57844"/>
        <dbReference type="ChEBI" id="CHEBI:58772"/>
        <dbReference type="EC" id="1.8.4.11"/>
    </reaction>
</comment>
<evidence type="ECO:0000259" key="7">
    <source>
        <dbReference type="Pfam" id="PF01625"/>
    </source>
</evidence>
<feature type="domain" description="Peptide methionine sulphoxide reductase MsrA" evidence="7">
    <location>
        <begin position="46"/>
        <end position="201"/>
    </location>
</feature>
<dbReference type="EMBL" id="CP120628">
    <property type="protein sequence ID" value="WEW58922.1"/>
    <property type="molecule type" value="Genomic_DNA"/>
</dbReference>
<protein>
    <recommendedName>
        <fullName evidence="2">peptide-methionine (S)-S-oxide reductase</fullName>
        <ecNumber evidence="2">1.8.4.11</ecNumber>
    </recommendedName>
    <alternativeName>
        <fullName evidence="4">Peptide-methionine (S)-S-oxide reductase</fullName>
    </alternativeName>
</protein>
<sequence>MAFPPLQFAMPFLSRLLRPFSTTHTSLSVGPTESLAARNFPQNAQKATVAAGCFWGVEHLFRKQFGNGRGLLDTRVGYCGGDTEAPTYRSVCTGGTGHAEALQMIFDPSLVSYHQLLEFFYRMHDPTTLNRQGPDVGTQYRSAVFTHSDEQQSIAEKVTEQVQKEWWKKKVETVVMPAGQWWDAEDYHQLYLDRNPGGYECPAQYAFSSSFLILLLYVCMGLG</sequence>
<dbReference type="InterPro" id="IPR002569">
    <property type="entry name" value="Met_Sox_Rdtase_MsrA_dom"/>
</dbReference>
<reference evidence="8" key="1">
    <citation type="submission" date="2023-03" db="EMBL/GenBank/DDBJ databases">
        <title>Emydomyces testavorans Genome Sequence.</title>
        <authorList>
            <person name="Hoyer L."/>
        </authorList>
    </citation>
    <scope>NUCLEOTIDE SEQUENCE</scope>
    <source>
        <strain evidence="8">16-2883</strain>
    </source>
</reference>
<organism evidence="8 9">
    <name type="scientific">Emydomyces testavorans</name>
    <dbReference type="NCBI Taxonomy" id="2070801"/>
    <lineage>
        <taxon>Eukaryota</taxon>
        <taxon>Fungi</taxon>
        <taxon>Dikarya</taxon>
        <taxon>Ascomycota</taxon>
        <taxon>Pezizomycotina</taxon>
        <taxon>Eurotiomycetes</taxon>
        <taxon>Eurotiomycetidae</taxon>
        <taxon>Onygenales</taxon>
        <taxon>Nannizziopsiaceae</taxon>
        <taxon>Emydomyces</taxon>
    </lineage>
</organism>
<comment type="similarity">
    <text evidence="1">Belongs to the MsrA Met sulfoxide reductase family.</text>
</comment>
<dbReference type="SUPFAM" id="SSF55068">
    <property type="entry name" value="Peptide methionine sulfoxide reductase"/>
    <property type="match status" value="1"/>
</dbReference>
<evidence type="ECO:0000313" key="9">
    <source>
        <dbReference type="Proteomes" id="UP001219355"/>
    </source>
</evidence>
<evidence type="ECO:0000256" key="2">
    <source>
        <dbReference type="ARBA" id="ARBA00012502"/>
    </source>
</evidence>
<dbReference type="NCBIfam" id="TIGR00401">
    <property type="entry name" value="msrA"/>
    <property type="match status" value="1"/>
</dbReference>
<dbReference type="InterPro" id="IPR036509">
    <property type="entry name" value="Met_Sox_Rdtase_MsrA_sf"/>
</dbReference>
<evidence type="ECO:0000256" key="1">
    <source>
        <dbReference type="ARBA" id="ARBA00005591"/>
    </source>
</evidence>
<gene>
    <name evidence="8" type="primary">mxr1</name>
    <name evidence="8" type="ORF">PRK78_004390</name>
</gene>
<name>A0AAF0DI10_9EURO</name>
<proteinExistence type="inferred from homology"/>
<evidence type="ECO:0000256" key="3">
    <source>
        <dbReference type="ARBA" id="ARBA00023002"/>
    </source>
</evidence>
<evidence type="ECO:0000313" key="8">
    <source>
        <dbReference type="EMBL" id="WEW58922.1"/>
    </source>
</evidence>
<evidence type="ECO:0000256" key="5">
    <source>
        <dbReference type="ARBA" id="ARBA00047806"/>
    </source>
</evidence>
<dbReference type="GO" id="GO:0034599">
    <property type="term" value="P:cellular response to oxidative stress"/>
    <property type="evidence" value="ECO:0007669"/>
    <property type="project" value="UniProtKB-ARBA"/>
</dbReference>
<dbReference type="Proteomes" id="UP001219355">
    <property type="component" value="Chromosome 2"/>
</dbReference>
<accession>A0AAF0DI10</accession>
<dbReference type="Gene3D" id="3.30.1060.10">
    <property type="entry name" value="Peptide methionine sulphoxide reductase MsrA"/>
    <property type="match status" value="1"/>
</dbReference>
<dbReference type="PANTHER" id="PTHR43774:SF1">
    <property type="entry name" value="PEPTIDE METHIONINE SULFOXIDE REDUCTASE MSRA 2"/>
    <property type="match status" value="1"/>
</dbReference>
<dbReference type="AlphaFoldDB" id="A0AAF0DI10"/>
<evidence type="ECO:0000256" key="6">
    <source>
        <dbReference type="ARBA" id="ARBA00048782"/>
    </source>
</evidence>
<dbReference type="GO" id="GO:0008113">
    <property type="term" value="F:peptide-methionine (S)-S-oxide reductase activity"/>
    <property type="evidence" value="ECO:0007669"/>
    <property type="project" value="UniProtKB-EC"/>
</dbReference>
<dbReference type="EC" id="1.8.4.11" evidence="2"/>